<name>A0A1I3N7V4_9PLAN</name>
<dbReference type="Proteomes" id="UP000199518">
    <property type="component" value="Unassembled WGS sequence"/>
</dbReference>
<evidence type="ECO:0000313" key="1">
    <source>
        <dbReference type="EMBL" id="SFJ04936.1"/>
    </source>
</evidence>
<evidence type="ECO:0000313" key="2">
    <source>
        <dbReference type="Proteomes" id="UP000199518"/>
    </source>
</evidence>
<proteinExistence type="predicted"/>
<sequence>MEVERTWYAAGEKSESGLCHCLRWSSAVSKPEEAGTTKVTEGHRID</sequence>
<accession>A0A1I3N7V4</accession>
<reference evidence="2" key="1">
    <citation type="submission" date="2016-10" db="EMBL/GenBank/DDBJ databases">
        <authorList>
            <person name="Varghese N."/>
            <person name="Submissions S."/>
        </authorList>
    </citation>
    <scope>NUCLEOTIDE SEQUENCE [LARGE SCALE GENOMIC DNA]</scope>
    <source>
        <strain evidence="2">DSM 26348</strain>
    </source>
</reference>
<dbReference type="AlphaFoldDB" id="A0A1I3N7V4"/>
<gene>
    <name evidence="1" type="ORF">SAMN05421753_1159</name>
</gene>
<organism evidence="1 2">
    <name type="scientific">Planctomicrobium piriforme</name>
    <dbReference type="NCBI Taxonomy" id="1576369"/>
    <lineage>
        <taxon>Bacteria</taxon>
        <taxon>Pseudomonadati</taxon>
        <taxon>Planctomycetota</taxon>
        <taxon>Planctomycetia</taxon>
        <taxon>Planctomycetales</taxon>
        <taxon>Planctomycetaceae</taxon>
        <taxon>Planctomicrobium</taxon>
    </lineage>
</organism>
<dbReference type="EMBL" id="FOQD01000015">
    <property type="protein sequence ID" value="SFJ04936.1"/>
    <property type="molecule type" value="Genomic_DNA"/>
</dbReference>
<keyword evidence="2" id="KW-1185">Reference proteome</keyword>
<dbReference type="STRING" id="1576369.SAMN05421753_1159"/>
<protein>
    <submittedName>
        <fullName evidence="1">Uncharacterized protein</fullName>
    </submittedName>
</protein>